<protein>
    <recommendedName>
        <fullName evidence="1">NodB homology domain-containing protein</fullName>
    </recommendedName>
</protein>
<keyword evidence="3" id="KW-1185">Reference proteome</keyword>
<dbReference type="Pfam" id="PF01522">
    <property type="entry name" value="Polysacc_deac_1"/>
    <property type="match status" value="1"/>
</dbReference>
<accession>A0A8J3Q4B0</accession>
<comment type="caution">
    <text evidence="2">The sequence shown here is derived from an EMBL/GenBank/DDBJ whole genome shotgun (WGS) entry which is preliminary data.</text>
</comment>
<evidence type="ECO:0000313" key="2">
    <source>
        <dbReference type="EMBL" id="GIH03570.1"/>
    </source>
</evidence>
<dbReference type="SUPFAM" id="SSF88713">
    <property type="entry name" value="Glycoside hydrolase/deacetylase"/>
    <property type="match status" value="1"/>
</dbReference>
<dbReference type="CDD" id="cd10917">
    <property type="entry name" value="CE4_NodB_like_6s_7s"/>
    <property type="match status" value="1"/>
</dbReference>
<dbReference type="GO" id="GO:0016810">
    <property type="term" value="F:hydrolase activity, acting on carbon-nitrogen (but not peptide) bonds"/>
    <property type="evidence" value="ECO:0007669"/>
    <property type="project" value="InterPro"/>
</dbReference>
<evidence type="ECO:0000313" key="3">
    <source>
        <dbReference type="Proteomes" id="UP000612899"/>
    </source>
</evidence>
<dbReference type="InterPro" id="IPR050248">
    <property type="entry name" value="Polysacc_deacetylase_ArnD"/>
</dbReference>
<feature type="domain" description="NodB homology" evidence="1">
    <location>
        <begin position="61"/>
        <end position="238"/>
    </location>
</feature>
<proteinExistence type="predicted"/>
<organism evidence="2 3">
    <name type="scientific">Rhizocola hellebori</name>
    <dbReference type="NCBI Taxonomy" id="1392758"/>
    <lineage>
        <taxon>Bacteria</taxon>
        <taxon>Bacillati</taxon>
        <taxon>Actinomycetota</taxon>
        <taxon>Actinomycetes</taxon>
        <taxon>Micromonosporales</taxon>
        <taxon>Micromonosporaceae</taxon>
        <taxon>Rhizocola</taxon>
    </lineage>
</organism>
<sequence>MGGGLAAGVGAGLALSIERQLNQYGSERLPLGGGYAAAGDGWHASGSGLVRTIWHVPTTKPWVALTFDDGPGPKWTPRVLDALDRADAQATFFVVGKRLVQHAAVVRDRLQRHEVGNHTWSHCELGKLDAEKAFDQLDRCHNAIKQVLGRDATLMRPPWGHLGGAALVAADRMGYDVTMWSYVMPEQNPDGLVDDVCANAKPGSILLAHDVGRDSRLAVVDRLDRIVAGLRAAGLELVTVSQLMAARSADASAVEARA</sequence>
<dbReference type="InterPro" id="IPR011330">
    <property type="entry name" value="Glyco_hydro/deAcase_b/a-brl"/>
</dbReference>
<dbReference type="Gene3D" id="3.20.20.370">
    <property type="entry name" value="Glycoside hydrolase/deacetylase"/>
    <property type="match status" value="1"/>
</dbReference>
<gene>
    <name evidence="2" type="ORF">Rhe02_16370</name>
</gene>
<dbReference type="Proteomes" id="UP000612899">
    <property type="component" value="Unassembled WGS sequence"/>
</dbReference>
<dbReference type="PROSITE" id="PS51677">
    <property type="entry name" value="NODB"/>
    <property type="match status" value="1"/>
</dbReference>
<dbReference type="PANTHER" id="PTHR10587">
    <property type="entry name" value="GLYCOSYL TRANSFERASE-RELATED"/>
    <property type="match status" value="1"/>
</dbReference>
<evidence type="ECO:0000259" key="1">
    <source>
        <dbReference type="PROSITE" id="PS51677"/>
    </source>
</evidence>
<reference evidence="2" key="1">
    <citation type="submission" date="2021-01" db="EMBL/GenBank/DDBJ databases">
        <title>Whole genome shotgun sequence of Rhizocola hellebori NBRC 109834.</title>
        <authorList>
            <person name="Komaki H."/>
            <person name="Tamura T."/>
        </authorList>
    </citation>
    <scope>NUCLEOTIDE SEQUENCE</scope>
    <source>
        <strain evidence="2">NBRC 109834</strain>
    </source>
</reference>
<dbReference type="AlphaFoldDB" id="A0A8J3Q4B0"/>
<dbReference type="InterPro" id="IPR002509">
    <property type="entry name" value="NODB_dom"/>
</dbReference>
<dbReference type="GO" id="GO:0005975">
    <property type="term" value="P:carbohydrate metabolic process"/>
    <property type="evidence" value="ECO:0007669"/>
    <property type="project" value="InterPro"/>
</dbReference>
<dbReference type="EMBL" id="BONY01000008">
    <property type="protein sequence ID" value="GIH03570.1"/>
    <property type="molecule type" value="Genomic_DNA"/>
</dbReference>
<name>A0A8J3Q4B0_9ACTN</name>